<accession>A0A9E7FS49</accession>
<keyword evidence="3" id="KW-1185">Reference proteome</keyword>
<feature type="compositionally biased region" description="Polar residues" evidence="1">
    <location>
        <begin position="41"/>
        <end position="50"/>
    </location>
</feature>
<evidence type="ECO:0000256" key="1">
    <source>
        <dbReference type="SAM" id="MobiDB-lite"/>
    </source>
</evidence>
<evidence type="ECO:0000313" key="3">
    <source>
        <dbReference type="Proteomes" id="UP001055439"/>
    </source>
</evidence>
<dbReference type="OrthoDB" id="1435597at2759"/>
<feature type="region of interest" description="Disordered" evidence="1">
    <location>
        <begin position="1"/>
        <end position="60"/>
    </location>
</feature>
<organism evidence="2 3">
    <name type="scientific">Musa troglodytarum</name>
    <name type="common">fe'i banana</name>
    <dbReference type="NCBI Taxonomy" id="320322"/>
    <lineage>
        <taxon>Eukaryota</taxon>
        <taxon>Viridiplantae</taxon>
        <taxon>Streptophyta</taxon>
        <taxon>Embryophyta</taxon>
        <taxon>Tracheophyta</taxon>
        <taxon>Spermatophyta</taxon>
        <taxon>Magnoliopsida</taxon>
        <taxon>Liliopsida</taxon>
        <taxon>Zingiberales</taxon>
        <taxon>Musaceae</taxon>
        <taxon>Musa</taxon>
    </lineage>
</organism>
<proteinExistence type="predicted"/>
<dbReference type="Proteomes" id="UP001055439">
    <property type="component" value="Chromosome 5"/>
</dbReference>
<dbReference type="EMBL" id="CP097507">
    <property type="protein sequence ID" value="URE01196.1"/>
    <property type="molecule type" value="Genomic_DNA"/>
</dbReference>
<feature type="region of interest" description="Disordered" evidence="1">
    <location>
        <begin position="75"/>
        <end position="118"/>
    </location>
</feature>
<reference evidence="2" key="1">
    <citation type="submission" date="2022-05" db="EMBL/GenBank/DDBJ databases">
        <title>The Musa troglodytarum L. genome provides insights into the mechanism of non-climacteric behaviour and enrichment of carotenoids.</title>
        <authorList>
            <person name="Wang J."/>
        </authorList>
    </citation>
    <scope>NUCLEOTIDE SEQUENCE</scope>
    <source>
        <tissue evidence="2">Leaf</tissue>
    </source>
</reference>
<sequence length="161" mass="17129">MNGMEKTGNDPMRQFQGNAFPSISKQLPSMTNGPYPGFSPASPSLPTTAHRSPPACSLHSRSLSQPAFCYLSPQSYRADSSPTASLSDSISVDDHDASVSRSPPLPSKDPAGVAPARDGLPPRCGCRFPLRGVRDLCQAAAGRNQGGEPMGPWIGRRWRHG</sequence>
<evidence type="ECO:0000313" key="2">
    <source>
        <dbReference type="EMBL" id="URE01196.1"/>
    </source>
</evidence>
<protein>
    <submittedName>
        <fullName evidence="2">Basic region leucine zipper</fullName>
    </submittedName>
</protein>
<feature type="compositionally biased region" description="Polar residues" evidence="1">
    <location>
        <begin position="15"/>
        <end position="32"/>
    </location>
</feature>
<dbReference type="AlphaFoldDB" id="A0A9E7FS49"/>
<feature type="compositionally biased region" description="Polar residues" evidence="1">
    <location>
        <begin position="75"/>
        <end position="90"/>
    </location>
</feature>
<gene>
    <name evidence="2" type="ORF">MUK42_19932</name>
</gene>
<name>A0A9E7FS49_9LILI</name>